<dbReference type="PROSITE" id="PS52004">
    <property type="entry name" value="KS3_2"/>
    <property type="match status" value="1"/>
</dbReference>
<dbReference type="Proteomes" id="UP000031192">
    <property type="component" value="Unassembled WGS sequence"/>
</dbReference>
<dbReference type="InterPro" id="IPR050091">
    <property type="entry name" value="PKS_NRPS_Biosynth_Enz"/>
</dbReference>
<dbReference type="Pfam" id="PF02801">
    <property type="entry name" value="Ketoacyl-synt_C"/>
    <property type="match status" value="1"/>
</dbReference>
<dbReference type="HOGENOM" id="CLU_1503776_0_0_1"/>
<dbReference type="AlphaFoldDB" id="A0A0B4G5R0"/>
<evidence type="ECO:0000313" key="6">
    <source>
        <dbReference type="EMBL" id="KID81965.1"/>
    </source>
</evidence>
<evidence type="ECO:0000256" key="1">
    <source>
        <dbReference type="ARBA" id="ARBA00022450"/>
    </source>
</evidence>
<feature type="domain" description="Ketosynthase family 3 (KS3)" evidence="5">
    <location>
        <begin position="1"/>
        <end position="143"/>
    </location>
</feature>
<gene>
    <name evidence="6" type="ORF">MGU_10692</name>
</gene>
<feature type="region of interest" description="Disordered" evidence="4">
    <location>
        <begin position="152"/>
        <end position="179"/>
    </location>
</feature>
<dbReference type="PANTHER" id="PTHR43775:SF20">
    <property type="entry name" value="HYBRID PKS-NRPS SYNTHETASE APDA"/>
    <property type="match status" value="1"/>
</dbReference>
<keyword evidence="3" id="KW-0808">Transferase</keyword>
<evidence type="ECO:0000256" key="4">
    <source>
        <dbReference type="SAM" id="MobiDB-lite"/>
    </source>
</evidence>
<dbReference type="SUPFAM" id="SSF53901">
    <property type="entry name" value="Thiolase-like"/>
    <property type="match status" value="1"/>
</dbReference>
<dbReference type="GO" id="GO:0044550">
    <property type="term" value="P:secondary metabolite biosynthetic process"/>
    <property type="evidence" value="ECO:0007669"/>
    <property type="project" value="TreeGrafter"/>
</dbReference>
<name>A0A0B4G5R0_METGA</name>
<reference evidence="6 7" key="1">
    <citation type="journal article" date="2014" name="Proc. Natl. Acad. Sci. U.S.A.">
        <title>Trajectory and genomic determinants of fungal-pathogen speciation and host adaptation.</title>
        <authorList>
            <person name="Hu X."/>
            <person name="Xiao G."/>
            <person name="Zheng P."/>
            <person name="Shang Y."/>
            <person name="Su Y."/>
            <person name="Zhang X."/>
            <person name="Liu X."/>
            <person name="Zhan S."/>
            <person name="St Leger R.J."/>
            <person name="Wang C."/>
        </authorList>
    </citation>
    <scope>NUCLEOTIDE SEQUENCE [LARGE SCALE GENOMIC DNA]</scope>
    <source>
        <strain evidence="6 7">ARSEF 977</strain>
    </source>
</reference>
<evidence type="ECO:0000256" key="2">
    <source>
        <dbReference type="ARBA" id="ARBA00022553"/>
    </source>
</evidence>
<sequence length="179" mass="19201">MYTYARCGLNPAHESDRPQYFEAHGTGTQAGDAIEARAIHGVFFPDEKDGKLMVSSTKTVIGHTEGTGGVTGVLEASLAVQHGQIPANLHFNKLNPKIRPYYDSLHIPTETVPWPDVPSGSPRRVSVNRFGFGDTNAHATIESWDGEVSGQIGNEKSGHAPKARRAGPFVPSAISAENL</sequence>
<keyword evidence="2" id="KW-0597">Phosphoprotein</keyword>
<dbReference type="InterPro" id="IPR014031">
    <property type="entry name" value="Ketoacyl_synth_C"/>
</dbReference>
<evidence type="ECO:0000256" key="3">
    <source>
        <dbReference type="ARBA" id="ARBA00022679"/>
    </source>
</evidence>
<dbReference type="InterPro" id="IPR016039">
    <property type="entry name" value="Thiolase-like"/>
</dbReference>
<dbReference type="PANTHER" id="PTHR43775">
    <property type="entry name" value="FATTY ACID SYNTHASE"/>
    <property type="match status" value="1"/>
</dbReference>
<proteinExistence type="predicted"/>
<evidence type="ECO:0000259" key="5">
    <source>
        <dbReference type="PROSITE" id="PS52004"/>
    </source>
</evidence>
<evidence type="ECO:0000313" key="7">
    <source>
        <dbReference type="Proteomes" id="UP000031192"/>
    </source>
</evidence>
<dbReference type="SMART" id="SM00825">
    <property type="entry name" value="PKS_KS"/>
    <property type="match status" value="1"/>
</dbReference>
<dbReference type="CDD" id="cd00833">
    <property type="entry name" value="PKS"/>
    <property type="match status" value="1"/>
</dbReference>
<accession>A0A0B4G5R0</accession>
<dbReference type="GO" id="GO:0004312">
    <property type="term" value="F:fatty acid synthase activity"/>
    <property type="evidence" value="ECO:0007669"/>
    <property type="project" value="TreeGrafter"/>
</dbReference>
<protein>
    <submittedName>
        <fullName evidence="6">Polyketide synthase</fullName>
    </submittedName>
</protein>
<keyword evidence="1" id="KW-0596">Phosphopantetheine</keyword>
<organism evidence="6 7">
    <name type="scientific">Metarhizium guizhouense (strain ARSEF 977)</name>
    <dbReference type="NCBI Taxonomy" id="1276136"/>
    <lineage>
        <taxon>Eukaryota</taxon>
        <taxon>Fungi</taxon>
        <taxon>Dikarya</taxon>
        <taxon>Ascomycota</taxon>
        <taxon>Pezizomycotina</taxon>
        <taxon>Sordariomycetes</taxon>
        <taxon>Hypocreomycetidae</taxon>
        <taxon>Hypocreales</taxon>
        <taxon>Clavicipitaceae</taxon>
        <taxon>Metarhizium</taxon>
    </lineage>
</organism>
<dbReference type="InterPro" id="IPR020841">
    <property type="entry name" value="PKS_Beta-ketoAc_synthase_dom"/>
</dbReference>
<dbReference type="Gene3D" id="3.40.47.10">
    <property type="match status" value="1"/>
</dbReference>
<dbReference type="GO" id="GO:0006633">
    <property type="term" value="P:fatty acid biosynthetic process"/>
    <property type="evidence" value="ECO:0007669"/>
    <property type="project" value="TreeGrafter"/>
</dbReference>
<comment type="caution">
    <text evidence="6">The sequence shown here is derived from an EMBL/GenBank/DDBJ whole genome shotgun (WGS) entry which is preliminary data.</text>
</comment>
<dbReference type="EMBL" id="AZNH01000109">
    <property type="protein sequence ID" value="KID81965.1"/>
    <property type="molecule type" value="Genomic_DNA"/>
</dbReference>
<keyword evidence="7" id="KW-1185">Reference proteome</keyword>